<dbReference type="EMBL" id="LJSX01000022">
    <property type="protein sequence ID" value="KPQ09767.1"/>
    <property type="molecule type" value="Genomic_DNA"/>
</dbReference>
<reference evidence="3 5" key="2">
    <citation type="submission" date="2016-08" db="EMBL/GenBank/DDBJ databases">
        <authorList>
            <person name="Varghese N."/>
            <person name="Submissions Spin"/>
        </authorList>
    </citation>
    <scope>NUCLEOTIDE SEQUENCE [LARGE SCALE GENOMIC DNA]</scope>
    <source>
        <strain evidence="3 5">HL-109</strain>
    </source>
</reference>
<keyword evidence="5" id="KW-1185">Reference proteome</keyword>
<evidence type="ECO:0000256" key="1">
    <source>
        <dbReference type="SAM" id="MobiDB-lite"/>
    </source>
</evidence>
<evidence type="ECO:0000313" key="5">
    <source>
        <dbReference type="Proteomes" id="UP000182800"/>
    </source>
</evidence>
<dbReference type="Proteomes" id="UP000182800">
    <property type="component" value="Unassembled WGS sequence"/>
</dbReference>
<dbReference type="EMBL" id="FMBM01000002">
    <property type="protein sequence ID" value="SCC80668.1"/>
    <property type="molecule type" value="Genomic_DNA"/>
</dbReference>
<dbReference type="RefSeq" id="WP_074444556.1">
    <property type="nucleotide sequence ID" value="NZ_FMBM01000002.1"/>
</dbReference>
<name>A0A0P7X4I9_9HYPH</name>
<dbReference type="OrthoDB" id="56224at2"/>
<accession>A0A0P7X4I9</accession>
<protein>
    <submittedName>
        <fullName evidence="2">VRR-NUC domain</fullName>
    </submittedName>
</protein>
<evidence type="ECO:0000313" key="3">
    <source>
        <dbReference type="EMBL" id="SCC80668.1"/>
    </source>
</evidence>
<feature type="region of interest" description="Disordered" evidence="1">
    <location>
        <begin position="419"/>
        <end position="438"/>
    </location>
</feature>
<dbReference type="AlphaFoldDB" id="A0A0P7X4I9"/>
<reference evidence="2 4" key="1">
    <citation type="submission" date="2015-09" db="EMBL/GenBank/DDBJ databases">
        <title>Identification and resolution of microdiversity through metagenomic sequencing of parallel consortia.</title>
        <authorList>
            <person name="Nelson W.C."/>
            <person name="Romine M.F."/>
            <person name="Lindemann S.R."/>
        </authorList>
    </citation>
    <scope>NUCLEOTIDE SEQUENCE [LARGE SCALE GENOMIC DNA]</scope>
    <source>
        <strain evidence="2">HL-109</strain>
    </source>
</reference>
<feature type="compositionally biased region" description="Basic and acidic residues" evidence="1">
    <location>
        <begin position="425"/>
        <end position="436"/>
    </location>
</feature>
<gene>
    <name evidence="3" type="ORF">GA0071312_1628</name>
    <name evidence="2" type="ORF">HLUCCO17_13465</name>
</gene>
<evidence type="ECO:0000313" key="4">
    <source>
        <dbReference type="Proteomes" id="UP000050497"/>
    </source>
</evidence>
<dbReference type="Proteomes" id="UP000050497">
    <property type="component" value="Unassembled WGS sequence"/>
</dbReference>
<proteinExistence type="predicted"/>
<comment type="caution">
    <text evidence="2">The sequence shown here is derived from an EMBL/GenBank/DDBJ whole genome shotgun (WGS) entry which is preliminary data.</text>
</comment>
<organism evidence="2 4">
    <name type="scientific">Saliniramus fredricksonii</name>
    <dbReference type="NCBI Taxonomy" id="1653334"/>
    <lineage>
        <taxon>Bacteria</taxon>
        <taxon>Pseudomonadati</taxon>
        <taxon>Pseudomonadota</taxon>
        <taxon>Alphaproteobacteria</taxon>
        <taxon>Hyphomicrobiales</taxon>
        <taxon>Salinarimonadaceae</taxon>
        <taxon>Saliniramus</taxon>
    </lineage>
</organism>
<sequence length="456" mass="50895">MNRPTFLHKGEPARLFPVLADSSKEGRALSILLACFAHVPEFGRALMTSLGQRTGTRTRFRVFTEVEFAGNSGKNNRPDGILIVENGRSSWSALIEAKIGNAELTTEQLSAYCEIAKANGIDTIITISNQFAPLPTHHPLKLPASVRKKVEIFHWSWMYLLTQASLLIENEEIADTTQRLVLQEFIRFLSHESTGAKSFTSMPAEWPEIAAKIHAGGAVKQGAEEVKDVVGAWHQELRDLSLILTRQLKTEVKVRIQRKHVADPLLRLKDDVATLCRENRLEACFQIPAAAAPLDLVADVKARSITTSMRLRAPEDKKSTRARLSWLLRQIGKAELPATHIRLYWPGRGGATQYALDALRENADIALPDRKEIAPHTFEIIHVCDLGARFTQRKNFISDLESAVPAFYEQIGQYLKAWQPSAPRMPEDRASKKDVEPAVIAEEMAQEVAEGSSVEE</sequence>
<evidence type="ECO:0000313" key="2">
    <source>
        <dbReference type="EMBL" id="KPQ09767.1"/>
    </source>
</evidence>